<sequence length="55" mass="6182">GVRDWETLLGWKAWLEINSEIPGVTNRGGKGREKRIYGAFTELSSDEFAAGARER</sequence>
<proteinExistence type="predicted"/>
<dbReference type="EMBL" id="JAWJWE010000038">
    <property type="protein sequence ID" value="KAK6622810.1"/>
    <property type="molecule type" value="Genomic_DNA"/>
</dbReference>
<protein>
    <submittedName>
        <fullName evidence="1">Uncharacterized protein</fullName>
    </submittedName>
</protein>
<dbReference type="AlphaFoldDB" id="A0AAN8NMZ6"/>
<evidence type="ECO:0000313" key="2">
    <source>
        <dbReference type="Proteomes" id="UP001372834"/>
    </source>
</evidence>
<organism evidence="1 2">
    <name type="scientific">Polyplax serrata</name>
    <name type="common">Common mouse louse</name>
    <dbReference type="NCBI Taxonomy" id="468196"/>
    <lineage>
        <taxon>Eukaryota</taxon>
        <taxon>Metazoa</taxon>
        <taxon>Ecdysozoa</taxon>
        <taxon>Arthropoda</taxon>
        <taxon>Hexapoda</taxon>
        <taxon>Insecta</taxon>
        <taxon>Pterygota</taxon>
        <taxon>Neoptera</taxon>
        <taxon>Paraneoptera</taxon>
        <taxon>Psocodea</taxon>
        <taxon>Troctomorpha</taxon>
        <taxon>Phthiraptera</taxon>
        <taxon>Anoplura</taxon>
        <taxon>Polyplacidae</taxon>
        <taxon>Polyplax</taxon>
    </lineage>
</organism>
<dbReference type="Proteomes" id="UP001372834">
    <property type="component" value="Unassembled WGS sequence"/>
</dbReference>
<evidence type="ECO:0000313" key="1">
    <source>
        <dbReference type="EMBL" id="KAK6622810.1"/>
    </source>
</evidence>
<feature type="non-terminal residue" evidence="1">
    <location>
        <position position="1"/>
    </location>
</feature>
<gene>
    <name evidence="1" type="ORF">RUM43_008653</name>
</gene>
<accession>A0AAN8NMZ6</accession>
<reference evidence="1 2" key="1">
    <citation type="submission" date="2023-10" db="EMBL/GenBank/DDBJ databases">
        <title>Genomes of two closely related lineages of the louse Polyplax serrata with different host specificities.</title>
        <authorList>
            <person name="Martinu J."/>
            <person name="Tarabai H."/>
            <person name="Stefka J."/>
            <person name="Hypsa V."/>
        </authorList>
    </citation>
    <scope>NUCLEOTIDE SEQUENCE [LARGE SCALE GENOMIC DNA]</scope>
    <source>
        <strain evidence="1">HR10_N</strain>
    </source>
</reference>
<comment type="caution">
    <text evidence="1">The sequence shown here is derived from an EMBL/GenBank/DDBJ whole genome shotgun (WGS) entry which is preliminary data.</text>
</comment>
<name>A0AAN8NMZ6_POLSC</name>